<dbReference type="HOGENOM" id="CLU_2930525_0_0_6"/>
<organism evidence="1 2">
    <name type="scientific">Acidithiobacillus caldus (strain ATCC 51756 / DSM 8584 / KU)</name>
    <dbReference type="NCBI Taxonomy" id="637389"/>
    <lineage>
        <taxon>Bacteria</taxon>
        <taxon>Pseudomonadati</taxon>
        <taxon>Pseudomonadota</taxon>
        <taxon>Acidithiobacillia</taxon>
        <taxon>Acidithiobacillales</taxon>
        <taxon>Acidithiobacillaceae</taxon>
        <taxon>Acidithiobacillus</taxon>
    </lineage>
</organism>
<evidence type="ECO:0000313" key="1">
    <source>
        <dbReference type="EMBL" id="AIA55113.1"/>
    </source>
</evidence>
<name>A0A059ZUH4_ACICK</name>
<dbReference type="EMBL" id="CP005986">
    <property type="protein sequence ID" value="AIA55113.1"/>
    <property type="molecule type" value="Genomic_DNA"/>
</dbReference>
<sequence length="60" mass="6555">MTLEAGLDPTGNHPNQVLLKLSDSVTKQVFYEYYVPAQQVVKMAQSGESILPGTLMSEKA</sequence>
<dbReference type="KEGG" id="acz:Acaty_c1245"/>
<protein>
    <submittedName>
        <fullName evidence="1">Uncharacterized protein</fullName>
    </submittedName>
</protein>
<proteinExistence type="predicted"/>
<dbReference type="Proteomes" id="UP000005522">
    <property type="component" value="Chromosome"/>
</dbReference>
<dbReference type="eggNOG" id="ENOG502ZNY5">
    <property type="taxonomic scope" value="Bacteria"/>
</dbReference>
<reference evidence="1 2" key="1">
    <citation type="journal article" date="2009" name="J. Bacteriol.">
        <title>Draft genome sequence of the extremely acidophilic bacterium Acidithiobacillus caldus ATCC 51756 reveals metabolic versatility in the genus Acidithiobacillus.</title>
        <authorList>
            <person name="Valdes J."/>
            <person name="Quatrini R."/>
            <person name="Hallberg K."/>
            <person name="Dopson M."/>
            <person name="Valenzuela P.D."/>
            <person name="Holmes D.S."/>
        </authorList>
    </citation>
    <scope>NUCLEOTIDE SEQUENCE [LARGE SCALE GENOMIC DNA]</scope>
    <source>
        <strain evidence="2">ATCC 51756 / DSM 8584 / KU</strain>
    </source>
</reference>
<accession>A0A059ZUH4</accession>
<gene>
    <name evidence="1" type="ORF">Acaty_c1245</name>
</gene>
<dbReference type="AlphaFoldDB" id="A0A059ZUH4"/>
<evidence type="ECO:0000313" key="2">
    <source>
        <dbReference type="Proteomes" id="UP000005522"/>
    </source>
</evidence>